<dbReference type="Pfam" id="PF10536">
    <property type="entry name" value="PMD"/>
    <property type="match status" value="1"/>
</dbReference>
<sequence>MPLHDRIIPYLERAGLYHLSRFNMSWFWLDELLDATYQLGLPVDEKVVSGCLIDFEKLMDDGKLVWEWFQELFGKLPPPDKVKQFTFHFTWFHERFRVLQADTTKDTICIYARVYIIMLLSTQLFGDKSANWATYLPTSNRKEQRIIQFCLALDGLGGRDIVWERYVGLDMFAVVHPEILAEEHNQLCRAVTSLIYFAVIEWHHVDRVFPQLGGIQHVPEPALNIDWLHGKDDRGGNRWFPGPLGEFLDWWYRVAHRFLSPDALFANSRAKEILDDAIQRGSSQAPARVPVPDVPDNRRVERRRRIGT</sequence>
<accession>A0A444Z2J4</accession>
<reference evidence="3 4" key="1">
    <citation type="submission" date="2019-01" db="EMBL/GenBank/DDBJ databases">
        <title>Sequencing of cultivated peanut Arachis hypogaea provides insights into genome evolution and oil improvement.</title>
        <authorList>
            <person name="Chen X."/>
        </authorList>
    </citation>
    <scope>NUCLEOTIDE SEQUENCE [LARGE SCALE GENOMIC DNA]</scope>
    <source>
        <strain evidence="4">cv. Fuhuasheng</strain>
        <tissue evidence="3">Leaves</tissue>
    </source>
</reference>
<proteinExistence type="predicted"/>
<evidence type="ECO:0000313" key="4">
    <source>
        <dbReference type="Proteomes" id="UP000289738"/>
    </source>
</evidence>
<feature type="region of interest" description="Disordered" evidence="1">
    <location>
        <begin position="281"/>
        <end position="308"/>
    </location>
</feature>
<dbReference type="PANTHER" id="PTHR46033:SF1">
    <property type="entry name" value="PROTEIN MAIN-LIKE 2"/>
    <property type="match status" value="1"/>
</dbReference>
<dbReference type="Proteomes" id="UP000289738">
    <property type="component" value="Chromosome B05"/>
</dbReference>
<comment type="caution">
    <text evidence="3">The sequence shown here is derived from an EMBL/GenBank/DDBJ whole genome shotgun (WGS) entry which is preliminary data.</text>
</comment>
<evidence type="ECO:0000313" key="3">
    <source>
        <dbReference type="EMBL" id="RYR08413.1"/>
    </source>
</evidence>
<dbReference type="PANTHER" id="PTHR46033">
    <property type="entry name" value="PROTEIN MAIN-LIKE 2"/>
    <property type="match status" value="1"/>
</dbReference>
<keyword evidence="4" id="KW-1185">Reference proteome</keyword>
<gene>
    <name evidence="3" type="ORF">Ahy_B05g076087</name>
</gene>
<feature type="domain" description="Aminotransferase-like plant mobile" evidence="2">
    <location>
        <begin position="90"/>
        <end position="222"/>
    </location>
</feature>
<dbReference type="EMBL" id="SDMP01000015">
    <property type="protein sequence ID" value="RYR08413.1"/>
    <property type="molecule type" value="Genomic_DNA"/>
</dbReference>
<evidence type="ECO:0000259" key="2">
    <source>
        <dbReference type="Pfam" id="PF10536"/>
    </source>
</evidence>
<dbReference type="AlphaFoldDB" id="A0A444Z2J4"/>
<organism evidence="3 4">
    <name type="scientific">Arachis hypogaea</name>
    <name type="common">Peanut</name>
    <dbReference type="NCBI Taxonomy" id="3818"/>
    <lineage>
        <taxon>Eukaryota</taxon>
        <taxon>Viridiplantae</taxon>
        <taxon>Streptophyta</taxon>
        <taxon>Embryophyta</taxon>
        <taxon>Tracheophyta</taxon>
        <taxon>Spermatophyta</taxon>
        <taxon>Magnoliopsida</taxon>
        <taxon>eudicotyledons</taxon>
        <taxon>Gunneridae</taxon>
        <taxon>Pentapetalae</taxon>
        <taxon>rosids</taxon>
        <taxon>fabids</taxon>
        <taxon>Fabales</taxon>
        <taxon>Fabaceae</taxon>
        <taxon>Papilionoideae</taxon>
        <taxon>50 kb inversion clade</taxon>
        <taxon>dalbergioids sensu lato</taxon>
        <taxon>Dalbergieae</taxon>
        <taxon>Pterocarpus clade</taxon>
        <taxon>Arachis</taxon>
    </lineage>
</organism>
<dbReference type="InterPro" id="IPR019557">
    <property type="entry name" value="AminoTfrase-like_pln_mobile"/>
</dbReference>
<protein>
    <recommendedName>
        <fullName evidence="2">Aminotransferase-like plant mobile domain-containing protein</fullName>
    </recommendedName>
</protein>
<dbReference type="InterPro" id="IPR044824">
    <property type="entry name" value="MAIN-like"/>
</dbReference>
<evidence type="ECO:0000256" key="1">
    <source>
        <dbReference type="SAM" id="MobiDB-lite"/>
    </source>
</evidence>
<dbReference type="GO" id="GO:0010073">
    <property type="term" value="P:meristem maintenance"/>
    <property type="evidence" value="ECO:0007669"/>
    <property type="project" value="InterPro"/>
</dbReference>
<name>A0A444Z2J4_ARAHY</name>